<name>V2YI24_MONRO</name>
<dbReference type="KEGG" id="mrr:Moror_2776"/>
<proteinExistence type="predicted"/>
<dbReference type="HOGENOM" id="CLU_2740611_0_0_1"/>
<comment type="caution">
    <text evidence="1">The sequence shown here is derived from an EMBL/GenBank/DDBJ whole genome shotgun (WGS) entry which is preliminary data.</text>
</comment>
<accession>V2YI24</accession>
<dbReference type="EMBL" id="AWSO01000353">
    <property type="protein sequence ID" value="ESK91349.1"/>
    <property type="molecule type" value="Genomic_DNA"/>
</dbReference>
<evidence type="ECO:0000313" key="2">
    <source>
        <dbReference type="Proteomes" id="UP000017559"/>
    </source>
</evidence>
<organism evidence="1 2">
    <name type="scientific">Moniliophthora roreri (strain MCA 2997)</name>
    <name type="common">Cocoa frosty pod rot fungus</name>
    <name type="synonym">Crinipellis roreri</name>
    <dbReference type="NCBI Taxonomy" id="1381753"/>
    <lineage>
        <taxon>Eukaryota</taxon>
        <taxon>Fungi</taxon>
        <taxon>Dikarya</taxon>
        <taxon>Basidiomycota</taxon>
        <taxon>Agaricomycotina</taxon>
        <taxon>Agaricomycetes</taxon>
        <taxon>Agaricomycetidae</taxon>
        <taxon>Agaricales</taxon>
        <taxon>Marasmiineae</taxon>
        <taxon>Marasmiaceae</taxon>
        <taxon>Moniliophthora</taxon>
    </lineage>
</organism>
<protein>
    <submittedName>
        <fullName evidence="1">Uncharacterized protein</fullName>
    </submittedName>
</protein>
<dbReference type="AlphaFoldDB" id="V2YI24"/>
<evidence type="ECO:0000313" key="1">
    <source>
        <dbReference type="EMBL" id="ESK91349.1"/>
    </source>
</evidence>
<gene>
    <name evidence="1" type="ORF">Moror_2776</name>
</gene>
<keyword evidence="2" id="KW-1185">Reference proteome</keyword>
<reference evidence="1 2" key="1">
    <citation type="journal article" date="2014" name="BMC Genomics">
        <title>Genome and secretome analysis of the hemibiotrophic fungal pathogen, Moniliophthora roreri, which causes frosty pod rot disease of cacao: mechanisms of the biotrophic and necrotrophic phases.</title>
        <authorList>
            <person name="Meinhardt L.W."/>
            <person name="Costa G.G.L."/>
            <person name="Thomazella D.P.T."/>
            <person name="Teixeira P.J.P.L."/>
            <person name="Carazzolle M.F."/>
            <person name="Schuster S.C."/>
            <person name="Carlson J.E."/>
            <person name="Guiltinan M.J."/>
            <person name="Mieczkowski P."/>
            <person name="Farmer A."/>
            <person name="Ramaraj T."/>
            <person name="Crozier J."/>
            <person name="Davis R.E."/>
            <person name="Shao J."/>
            <person name="Melnick R.L."/>
            <person name="Pereira G.A.G."/>
            <person name="Bailey B.A."/>
        </authorList>
    </citation>
    <scope>NUCLEOTIDE SEQUENCE [LARGE SCALE GENOMIC DNA]</scope>
    <source>
        <strain evidence="1 2">MCA 2997</strain>
    </source>
</reference>
<sequence>MLQIRIRWKHYKPRFEPLSVGVQDWNQEVKREKVHVFSCGSHGLLSSSTPRLVQVTTPRANLGLSYSGRLD</sequence>
<dbReference type="Proteomes" id="UP000017559">
    <property type="component" value="Unassembled WGS sequence"/>
</dbReference>